<sequence length="413" mass="42835">MTTTAAAPEAQHVPAASRLFEPARLGALRLPNRLVMAPMTRNRAAADGVPQSIMATYYAQRASAGLIIAEAATPNAVGQTYPNITAIHNDAHVAGWRQVTGAVRAAGGRMFLQIQHGGRVGHPDNSGHTPVAPSPVPLPEGIHTPSGHQDAVTPRELTLDEIHATVADFAAAARRAIDAGFAGVEVHAANGYLIHQFLGQGTNRRTDAYGGPVAHRIRFALEVVRAVAAEIGPERVGVRISPGLTVNGMDEGDTDSIYRALVGELAGAGLAYLHVVFAEPDSALFREIRAAWPGTLIANPLLGWGVPLPADGGKQAGERLLAAGADLISLGRAFLANPDLVERLAIGAPLNPLRDKGQMYAGGADGYTDYPTLDATLGATWAEASPEAAPVPEISAVPEAAAFSEVSAVPVAS</sequence>
<name>A0ABW2JQC0_9ACTN</name>
<dbReference type="RefSeq" id="WP_381836283.1">
    <property type="nucleotide sequence ID" value="NZ_JBHTCF010000015.1"/>
</dbReference>
<dbReference type="Gene3D" id="3.20.20.70">
    <property type="entry name" value="Aldolase class I"/>
    <property type="match status" value="1"/>
</dbReference>
<proteinExistence type="predicted"/>
<reference evidence="3" key="1">
    <citation type="journal article" date="2019" name="Int. J. Syst. Evol. Microbiol.">
        <title>The Global Catalogue of Microorganisms (GCM) 10K type strain sequencing project: providing services to taxonomists for standard genome sequencing and annotation.</title>
        <authorList>
            <consortium name="The Broad Institute Genomics Platform"/>
            <consortium name="The Broad Institute Genome Sequencing Center for Infectious Disease"/>
            <person name="Wu L."/>
            <person name="Ma J."/>
        </authorList>
    </citation>
    <scope>NUCLEOTIDE SEQUENCE [LARGE SCALE GENOMIC DNA]</scope>
    <source>
        <strain evidence="3">SYNS20</strain>
    </source>
</reference>
<dbReference type="InterPro" id="IPR013785">
    <property type="entry name" value="Aldolase_TIM"/>
</dbReference>
<dbReference type="EMBL" id="JBHTCF010000015">
    <property type="protein sequence ID" value="MFC7308366.1"/>
    <property type="molecule type" value="Genomic_DNA"/>
</dbReference>
<dbReference type="PANTHER" id="PTHR22893:SF91">
    <property type="entry name" value="NADPH DEHYDROGENASE 2-RELATED"/>
    <property type="match status" value="1"/>
</dbReference>
<dbReference type="Pfam" id="PF00724">
    <property type="entry name" value="Oxidored_FMN"/>
    <property type="match status" value="1"/>
</dbReference>
<dbReference type="SUPFAM" id="SSF51395">
    <property type="entry name" value="FMN-linked oxidoreductases"/>
    <property type="match status" value="1"/>
</dbReference>
<accession>A0ABW2JQC0</accession>
<keyword evidence="3" id="KW-1185">Reference proteome</keyword>
<evidence type="ECO:0000259" key="1">
    <source>
        <dbReference type="Pfam" id="PF00724"/>
    </source>
</evidence>
<dbReference type="Proteomes" id="UP001596523">
    <property type="component" value="Unassembled WGS sequence"/>
</dbReference>
<evidence type="ECO:0000313" key="3">
    <source>
        <dbReference type="Proteomes" id="UP001596523"/>
    </source>
</evidence>
<evidence type="ECO:0000313" key="2">
    <source>
        <dbReference type="EMBL" id="MFC7308366.1"/>
    </source>
</evidence>
<dbReference type="InterPro" id="IPR001155">
    <property type="entry name" value="OxRdtase_FMN_N"/>
</dbReference>
<feature type="domain" description="NADH:flavin oxidoreductase/NADH oxidase N-terminal" evidence="1">
    <location>
        <begin position="19"/>
        <end position="350"/>
    </location>
</feature>
<dbReference type="CDD" id="cd02933">
    <property type="entry name" value="OYE_like_FMN"/>
    <property type="match status" value="1"/>
</dbReference>
<organism evidence="2 3">
    <name type="scientific">Streptomyces monticola</name>
    <dbReference type="NCBI Taxonomy" id="2666263"/>
    <lineage>
        <taxon>Bacteria</taxon>
        <taxon>Bacillati</taxon>
        <taxon>Actinomycetota</taxon>
        <taxon>Actinomycetes</taxon>
        <taxon>Kitasatosporales</taxon>
        <taxon>Streptomycetaceae</taxon>
        <taxon>Streptomyces</taxon>
    </lineage>
</organism>
<comment type="caution">
    <text evidence="2">The sequence shown here is derived from an EMBL/GenBank/DDBJ whole genome shotgun (WGS) entry which is preliminary data.</text>
</comment>
<dbReference type="PANTHER" id="PTHR22893">
    <property type="entry name" value="NADH OXIDOREDUCTASE-RELATED"/>
    <property type="match status" value="1"/>
</dbReference>
<protein>
    <submittedName>
        <fullName evidence="2">Alkene reductase</fullName>
    </submittedName>
</protein>
<dbReference type="InterPro" id="IPR045247">
    <property type="entry name" value="Oye-like"/>
</dbReference>
<gene>
    <name evidence="2" type="ORF">ACFQVC_29600</name>
</gene>